<protein>
    <submittedName>
        <fullName evidence="16">PTS system IIA component (Glc family) /PTS system IIB component (Glc family) /PTS system IIC component (Glc family)</fullName>
    </submittedName>
</protein>
<evidence type="ECO:0000256" key="12">
    <source>
        <dbReference type="SAM" id="Phobius"/>
    </source>
</evidence>
<dbReference type="InterPro" id="IPR011055">
    <property type="entry name" value="Dup_hybrid_motif"/>
</dbReference>
<evidence type="ECO:0000256" key="8">
    <source>
        <dbReference type="ARBA" id="ARBA00022777"/>
    </source>
</evidence>
<proteinExistence type="predicted"/>
<feature type="transmembrane region" description="Helical" evidence="12">
    <location>
        <begin position="242"/>
        <end position="263"/>
    </location>
</feature>
<keyword evidence="6" id="KW-0598">Phosphotransferase system</keyword>
<dbReference type="GO" id="GO:0009401">
    <property type="term" value="P:phosphoenolpyruvate-dependent sugar phosphotransferase system"/>
    <property type="evidence" value="ECO:0007669"/>
    <property type="project" value="UniProtKB-KW"/>
</dbReference>
<dbReference type="SUPFAM" id="SSF55604">
    <property type="entry name" value="Glucose permease domain IIB"/>
    <property type="match status" value="1"/>
</dbReference>
<dbReference type="PROSITE" id="PS00371">
    <property type="entry name" value="PTS_EIIA_TYPE_1_HIS"/>
    <property type="match status" value="1"/>
</dbReference>
<dbReference type="Pfam" id="PF02378">
    <property type="entry name" value="PTS_EIIC"/>
    <property type="match status" value="1"/>
</dbReference>
<dbReference type="Pfam" id="PF00367">
    <property type="entry name" value="PTS_EIIB"/>
    <property type="match status" value="1"/>
</dbReference>
<dbReference type="InterPro" id="IPR001127">
    <property type="entry name" value="PTS_EIIA_1_perm"/>
</dbReference>
<dbReference type="Proteomes" id="UP000275749">
    <property type="component" value="Unassembled WGS sequence"/>
</dbReference>
<evidence type="ECO:0000256" key="10">
    <source>
        <dbReference type="ARBA" id="ARBA00023136"/>
    </source>
</evidence>
<dbReference type="Pfam" id="PF00358">
    <property type="entry name" value="PTS_EIIA_1"/>
    <property type="match status" value="1"/>
</dbReference>
<sequence>MATEQARQIIETIGGPGNIKSLTHCATRLRFELNDASIVDKDKMEKVEGVMGAVPQSGDRYQVVMGGAVAGAYSDIMQLPEMAKAGASSASKSADDIKAEARAGGVRGKHAWVDAFFEFLSDSFRPILGVLLGASLIIAFTAVLDALKIVDFRADPKPASWLFVDAMWRSVFFFLPIMVAYNGAKKLKVDPWIGGAIMLALMTPEFNALKDSANTVCTTNATLGTESCVARIFGLPLQLNEYGGQVFVPLLMVAVLAVLYKFLQKVFPPNLQMVFVPFFCLAIMIPLTAFLIGPIGVWLGSAIGAGLAWMNTHAPFVFALAIPMIYPFLVPLGLHWPLNALMLINIQALGYDFIQGPMGAWNFACFGATAGVLVLAMRDKDVVMRQTASGALAAGLLGGISEPSLYGIHLRFKRIYPSMLVGCFVGGLVIAVGGLVGMADGGIKTKAFVFTSLLTIPVFNPILLYVIAVAAAFLTAMALVIARGYMTKEERAEALAQRDEAAVDPLAAATDTNDHALAPAAAATGVAAAGTATAVAEKPAKVVKPAMVPGTVTTIGAPLTGRVVPLAEVPDPVFSAGTVGLGVGIDPSGDTVYAPAPGKIVVAQKTGHAFGIQLDSGVELLVHVGIDTVNLEGRGFDVKVARGDRVEAGTPLVTFDRAIIEEAGYSLVTPVLVTNAKKFGEVSQVAQGDVQVGDELISTTAKPAKVEPTA</sequence>
<dbReference type="PROSITE" id="PS51093">
    <property type="entry name" value="PTS_EIIA_TYPE_1"/>
    <property type="match status" value="1"/>
</dbReference>
<keyword evidence="8" id="KW-0418">Kinase</keyword>
<feature type="domain" description="PTS EIIB type-1" evidence="14">
    <location>
        <begin position="3"/>
        <end position="86"/>
    </location>
</feature>
<dbReference type="PANTHER" id="PTHR30175:SF1">
    <property type="entry name" value="PTS SYSTEM ARBUTIN-, CELLOBIOSE-, AND SALICIN-SPECIFIC EIIBC COMPONENT-RELATED"/>
    <property type="match status" value="1"/>
</dbReference>
<keyword evidence="3" id="KW-1003">Cell membrane</keyword>
<dbReference type="PROSITE" id="PS01035">
    <property type="entry name" value="PTS_EIIB_TYPE_1_CYS"/>
    <property type="match status" value="1"/>
</dbReference>
<evidence type="ECO:0000256" key="2">
    <source>
        <dbReference type="ARBA" id="ARBA00022448"/>
    </source>
</evidence>
<evidence type="ECO:0000259" key="15">
    <source>
        <dbReference type="PROSITE" id="PS51103"/>
    </source>
</evidence>
<reference evidence="16 17" key="1">
    <citation type="submission" date="2018-11" db="EMBL/GenBank/DDBJ databases">
        <title>Sequencing the genomes of 1000 actinobacteria strains.</title>
        <authorList>
            <person name="Klenk H.-P."/>
        </authorList>
    </citation>
    <scope>NUCLEOTIDE SEQUENCE [LARGE SCALE GENOMIC DNA]</scope>
    <source>
        <strain evidence="16 17">DSM 10546</strain>
    </source>
</reference>
<keyword evidence="7 12" id="KW-0812">Transmembrane</keyword>
<dbReference type="GO" id="GO:0008982">
    <property type="term" value="F:protein-N(PI)-phosphohistidine-sugar phosphotransferase activity"/>
    <property type="evidence" value="ECO:0007669"/>
    <property type="project" value="InterPro"/>
</dbReference>
<evidence type="ECO:0000256" key="3">
    <source>
        <dbReference type="ARBA" id="ARBA00022475"/>
    </source>
</evidence>
<dbReference type="InterPro" id="IPR050558">
    <property type="entry name" value="PTS_Sugar-Specific_Components"/>
</dbReference>
<evidence type="ECO:0000313" key="16">
    <source>
        <dbReference type="EMBL" id="ROR55527.1"/>
    </source>
</evidence>
<feature type="transmembrane region" description="Helical" evidence="12">
    <location>
        <begin position="159"/>
        <end position="181"/>
    </location>
</feature>
<dbReference type="GO" id="GO:0005886">
    <property type="term" value="C:plasma membrane"/>
    <property type="evidence" value="ECO:0007669"/>
    <property type="project" value="UniProtKB-SubCell"/>
</dbReference>
<feature type="transmembrane region" description="Helical" evidence="12">
    <location>
        <begin position="360"/>
        <end position="377"/>
    </location>
</feature>
<dbReference type="FunFam" id="2.70.70.10:FF:000001">
    <property type="entry name" value="PTS system glucose-specific IIA component"/>
    <property type="match status" value="1"/>
</dbReference>
<name>A0A3N1ZYG2_9ACTN</name>
<dbReference type="NCBIfam" id="TIGR00830">
    <property type="entry name" value="PTBA"/>
    <property type="match status" value="1"/>
</dbReference>
<feature type="domain" description="PTS EIIC type-1" evidence="15">
    <location>
        <begin position="118"/>
        <end position="497"/>
    </location>
</feature>
<dbReference type="PANTHER" id="PTHR30175">
    <property type="entry name" value="PHOSPHOTRANSFERASE SYSTEM TRANSPORT PROTEIN"/>
    <property type="match status" value="1"/>
</dbReference>
<feature type="transmembrane region" description="Helical" evidence="12">
    <location>
        <begin position="459"/>
        <end position="482"/>
    </location>
</feature>
<dbReference type="Gene3D" id="2.70.70.10">
    <property type="entry name" value="Glucose Permease (Domain IIA)"/>
    <property type="match status" value="1"/>
</dbReference>
<feature type="transmembrane region" description="Helical" evidence="12">
    <location>
        <begin position="127"/>
        <end position="147"/>
    </location>
</feature>
<evidence type="ECO:0000259" key="14">
    <source>
        <dbReference type="PROSITE" id="PS51098"/>
    </source>
</evidence>
<feature type="transmembrane region" description="Helical" evidence="12">
    <location>
        <begin position="275"/>
        <end position="300"/>
    </location>
</feature>
<dbReference type="InterPro" id="IPR001996">
    <property type="entry name" value="PTS_IIB_1"/>
</dbReference>
<dbReference type="PROSITE" id="PS51103">
    <property type="entry name" value="PTS_EIIC_TYPE_1"/>
    <property type="match status" value="1"/>
</dbReference>
<dbReference type="CDD" id="cd00212">
    <property type="entry name" value="PTS_IIB_glc"/>
    <property type="match status" value="1"/>
</dbReference>
<keyword evidence="5" id="KW-0808">Transferase</keyword>
<evidence type="ECO:0000256" key="6">
    <source>
        <dbReference type="ARBA" id="ARBA00022683"/>
    </source>
</evidence>
<evidence type="ECO:0000256" key="5">
    <source>
        <dbReference type="ARBA" id="ARBA00022679"/>
    </source>
</evidence>
<evidence type="ECO:0000259" key="13">
    <source>
        <dbReference type="PROSITE" id="PS51093"/>
    </source>
</evidence>
<gene>
    <name evidence="16" type="ORF">EDD41_2803</name>
</gene>
<accession>A0A3N1ZYG2</accession>
<evidence type="ECO:0000256" key="11">
    <source>
        <dbReference type="PROSITE-ProRule" id="PRU00421"/>
    </source>
</evidence>
<dbReference type="SUPFAM" id="SSF51261">
    <property type="entry name" value="Duplicated hybrid motif"/>
    <property type="match status" value="1"/>
</dbReference>
<dbReference type="PROSITE" id="PS51098">
    <property type="entry name" value="PTS_EIIB_TYPE_1"/>
    <property type="match status" value="1"/>
</dbReference>
<dbReference type="InterPro" id="IPR013013">
    <property type="entry name" value="PTS_EIIC_1"/>
</dbReference>
<dbReference type="InterPro" id="IPR003352">
    <property type="entry name" value="PTS_EIIC"/>
</dbReference>
<evidence type="ECO:0000256" key="1">
    <source>
        <dbReference type="ARBA" id="ARBA00004651"/>
    </source>
</evidence>
<keyword evidence="4" id="KW-0762">Sugar transport</keyword>
<dbReference type="RefSeq" id="WP_123576300.1">
    <property type="nucleotide sequence ID" value="NZ_RKHG01000001.1"/>
</dbReference>
<comment type="caution">
    <text evidence="16">The sequence shown here is derived from an EMBL/GenBank/DDBJ whole genome shotgun (WGS) entry which is preliminary data.</text>
</comment>
<organism evidence="16 17">
    <name type="scientific">Luteococcus japonicus</name>
    <dbReference type="NCBI Taxonomy" id="33984"/>
    <lineage>
        <taxon>Bacteria</taxon>
        <taxon>Bacillati</taxon>
        <taxon>Actinomycetota</taxon>
        <taxon>Actinomycetes</taxon>
        <taxon>Propionibacteriales</taxon>
        <taxon>Propionibacteriaceae</taxon>
        <taxon>Luteococcus</taxon>
    </lineage>
</organism>
<dbReference type="AlphaFoldDB" id="A0A3N1ZYG2"/>
<feature type="domain" description="PTS EIIA type-1" evidence="13">
    <location>
        <begin position="571"/>
        <end position="675"/>
    </location>
</feature>
<dbReference type="EMBL" id="RKHG01000001">
    <property type="protein sequence ID" value="ROR55527.1"/>
    <property type="molecule type" value="Genomic_DNA"/>
</dbReference>
<evidence type="ECO:0000256" key="4">
    <source>
        <dbReference type="ARBA" id="ARBA00022597"/>
    </source>
</evidence>
<dbReference type="GO" id="GO:0016301">
    <property type="term" value="F:kinase activity"/>
    <property type="evidence" value="ECO:0007669"/>
    <property type="project" value="UniProtKB-KW"/>
</dbReference>
<evidence type="ECO:0000313" key="17">
    <source>
        <dbReference type="Proteomes" id="UP000275749"/>
    </source>
</evidence>
<dbReference type="InterPro" id="IPR036878">
    <property type="entry name" value="Glu_permease_IIB"/>
</dbReference>
<feature type="transmembrane region" description="Helical" evidence="12">
    <location>
        <begin position="312"/>
        <end position="329"/>
    </location>
</feature>
<dbReference type="InterPro" id="IPR018113">
    <property type="entry name" value="PTrfase_EIIB_Cys"/>
</dbReference>
<evidence type="ECO:0000256" key="7">
    <source>
        <dbReference type="ARBA" id="ARBA00022692"/>
    </source>
</evidence>
<keyword evidence="2" id="KW-0813">Transport</keyword>
<keyword evidence="9 12" id="KW-1133">Transmembrane helix</keyword>
<comment type="subcellular location">
    <subcellularLocation>
        <location evidence="1">Cell membrane</location>
        <topology evidence="1">Multi-pass membrane protein</topology>
    </subcellularLocation>
</comment>
<feature type="transmembrane region" description="Helical" evidence="12">
    <location>
        <begin position="419"/>
        <end position="439"/>
    </location>
</feature>
<feature type="active site" description="Phosphocysteine intermediate; for EIIB activity" evidence="11">
    <location>
        <position position="25"/>
    </location>
</feature>
<keyword evidence="10 12" id="KW-0472">Membrane</keyword>
<dbReference type="Gene3D" id="3.30.1360.60">
    <property type="entry name" value="Glucose permease domain IIB"/>
    <property type="match status" value="1"/>
</dbReference>
<evidence type="ECO:0000256" key="9">
    <source>
        <dbReference type="ARBA" id="ARBA00022989"/>
    </source>
</evidence>